<dbReference type="InterPro" id="IPR000182">
    <property type="entry name" value="GNAT_dom"/>
</dbReference>
<dbReference type="PROSITE" id="PS51186">
    <property type="entry name" value="GNAT"/>
    <property type="match status" value="1"/>
</dbReference>
<dbReference type="SUPFAM" id="SSF55729">
    <property type="entry name" value="Acyl-CoA N-acyltransferases (Nat)"/>
    <property type="match status" value="1"/>
</dbReference>
<organism evidence="2 3">
    <name type="scientific">Amycolatopsis magusensis</name>
    <dbReference type="NCBI Taxonomy" id="882444"/>
    <lineage>
        <taxon>Bacteria</taxon>
        <taxon>Bacillati</taxon>
        <taxon>Actinomycetota</taxon>
        <taxon>Actinomycetes</taxon>
        <taxon>Pseudonocardiales</taxon>
        <taxon>Pseudonocardiaceae</taxon>
        <taxon>Amycolatopsis</taxon>
    </lineage>
</organism>
<protein>
    <submittedName>
        <fullName evidence="2">RimJ/RimL family protein N-acetyltransferase</fullName>
    </submittedName>
</protein>
<dbReference type="Gene3D" id="3.40.630.30">
    <property type="match status" value="1"/>
</dbReference>
<accession>A0ABS4PMN3</accession>
<dbReference type="Proteomes" id="UP000741013">
    <property type="component" value="Unassembled WGS sequence"/>
</dbReference>
<dbReference type="EMBL" id="JAGGMS010000001">
    <property type="protein sequence ID" value="MBP2180687.1"/>
    <property type="molecule type" value="Genomic_DNA"/>
</dbReference>
<name>A0ABS4PMN3_9PSEU</name>
<dbReference type="PANTHER" id="PTHR43441">
    <property type="entry name" value="RIBOSOMAL-PROTEIN-SERINE ACETYLTRANSFERASE"/>
    <property type="match status" value="1"/>
</dbReference>
<proteinExistence type="predicted"/>
<evidence type="ECO:0000313" key="3">
    <source>
        <dbReference type="Proteomes" id="UP000741013"/>
    </source>
</evidence>
<sequence>MEPVEINAGAYYLRQLRADDRLDDRPTLVEAFEDPVHRRFVPNYRLRTLEAAGEYVARRSREWAEGTRCSWAIAEPTTGDLLGEVGLKRVDLEAGTAEAAIWVHPRGRGQGIGTLAVGAALRFGFGALDLKSVEYRHAETNKASEKIAQRCGFTLIGEAVVPTAGEKDLVWTKEAE</sequence>
<dbReference type="InterPro" id="IPR016181">
    <property type="entry name" value="Acyl_CoA_acyltransferase"/>
</dbReference>
<evidence type="ECO:0000313" key="2">
    <source>
        <dbReference type="EMBL" id="MBP2180687.1"/>
    </source>
</evidence>
<dbReference type="InterPro" id="IPR051908">
    <property type="entry name" value="Ribosomal_N-acetyltransferase"/>
</dbReference>
<reference evidence="2 3" key="1">
    <citation type="submission" date="2021-03" db="EMBL/GenBank/DDBJ databases">
        <title>Sequencing the genomes of 1000 actinobacteria strains.</title>
        <authorList>
            <person name="Klenk H.-P."/>
        </authorList>
    </citation>
    <scope>NUCLEOTIDE SEQUENCE [LARGE SCALE GENOMIC DNA]</scope>
    <source>
        <strain evidence="2 3">DSM 45510</strain>
    </source>
</reference>
<keyword evidence="3" id="KW-1185">Reference proteome</keyword>
<evidence type="ECO:0000259" key="1">
    <source>
        <dbReference type="PROSITE" id="PS51186"/>
    </source>
</evidence>
<feature type="domain" description="N-acetyltransferase" evidence="1">
    <location>
        <begin position="26"/>
        <end position="176"/>
    </location>
</feature>
<dbReference type="PANTHER" id="PTHR43441:SF10">
    <property type="entry name" value="ACETYLTRANSFERASE"/>
    <property type="match status" value="1"/>
</dbReference>
<dbReference type="Pfam" id="PF13302">
    <property type="entry name" value="Acetyltransf_3"/>
    <property type="match status" value="1"/>
</dbReference>
<gene>
    <name evidence="2" type="ORF">JOM49_002213</name>
</gene>
<dbReference type="RefSeq" id="WP_209664201.1">
    <property type="nucleotide sequence ID" value="NZ_JAGGMS010000001.1"/>
</dbReference>
<comment type="caution">
    <text evidence="2">The sequence shown here is derived from an EMBL/GenBank/DDBJ whole genome shotgun (WGS) entry which is preliminary data.</text>
</comment>